<dbReference type="InterPro" id="IPR027417">
    <property type="entry name" value="P-loop_NTPase"/>
</dbReference>
<keyword evidence="7" id="KW-1185">Reference proteome</keyword>
<evidence type="ECO:0000256" key="2">
    <source>
        <dbReference type="ARBA" id="ARBA00022741"/>
    </source>
</evidence>
<dbReference type="PROSITE" id="PS50893">
    <property type="entry name" value="ABC_TRANSPORTER_2"/>
    <property type="match status" value="2"/>
</dbReference>
<proteinExistence type="predicted"/>
<dbReference type="NCBIfam" id="NF000355">
    <property type="entry name" value="ribo_prot_ABC_F"/>
    <property type="match status" value="1"/>
</dbReference>
<comment type="caution">
    <text evidence="6">The sequence shown here is derived from an EMBL/GenBank/DDBJ whole genome shotgun (WGS) entry which is preliminary data.</text>
</comment>
<feature type="region of interest" description="Disordered" evidence="4">
    <location>
        <begin position="231"/>
        <end position="250"/>
    </location>
</feature>
<dbReference type="Pfam" id="PF00005">
    <property type="entry name" value="ABC_tran"/>
    <property type="match status" value="2"/>
</dbReference>
<dbReference type="InterPro" id="IPR050611">
    <property type="entry name" value="ABCF"/>
</dbReference>
<dbReference type="Gene3D" id="3.40.50.300">
    <property type="entry name" value="P-loop containing nucleotide triphosphate hydrolases"/>
    <property type="match status" value="3"/>
</dbReference>
<gene>
    <name evidence="6" type="ORF">CBM15_11835</name>
</gene>
<dbReference type="InterPro" id="IPR003439">
    <property type="entry name" value="ABC_transporter-like_ATP-bd"/>
</dbReference>
<dbReference type="InterPro" id="IPR003593">
    <property type="entry name" value="AAA+_ATPase"/>
</dbReference>
<keyword evidence="3" id="KW-0067">ATP-binding</keyword>
<protein>
    <submittedName>
        <fullName evidence="6">ABC-F type ribosomal protection protein</fullName>
    </submittedName>
</protein>
<dbReference type="CDD" id="cd03221">
    <property type="entry name" value="ABCF_EF-3"/>
    <property type="match status" value="2"/>
</dbReference>
<dbReference type="PANTHER" id="PTHR19211:SF100">
    <property type="entry name" value="RIBOSOME PROTECTION PROTEIN VMLR"/>
    <property type="match status" value="1"/>
</dbReference>
<organism evidence="6 7">
    <name type="scientific">Solibacillus kalamii</name>
    <dbReference type="NCBI Taxonomy" id="1748298"/>
    <lineage>
        <taxon>Bacteria</taxon>
        <taxon>Bacillati</taxon>
        <taxon>Bacillota</taxon>
        <taxon>Bacilli</taxon>
        <taxon>Bacillales</taxon>
        <taxon>Caryophanaceae</taxon>
        <taxon>Solibacillus</taxon>
    </lineage>
</organism>
<feature type="domain" description="ABC transporter" evidence="5">
    <location>
        <begin position="6"/>
        <end position="193"/>
    </location>
</feature>
<feature type="compositionally biased region" description="Basic and acidic residues" evidence="4">
    <location>
        <begin position="231"/>
        <end position="243"/>
    </location>
</feature>
<dbReference type="SMART" id="SM00382">
    <property type="entry name" value="AAA"/>
    <property type="match status" value="2"/>
</dbReference>
<keyword evidence="2" id="KW-0547">Nucleotide-binding</keyword>
<dbReference type="InterPro" id="IPR032781">
    <property type="entry name" value="ABC_tran_Xtn"/>
</dbReference>
<dbReference type="Pfam" id="PF12848">
    <property type="entry name" value="ABC_tran_Xtn"/>
    <property type="match status" value="1"/>
</dbReference>
<evidence type="ECO:0000259" key="5">
    <source>
        <dbReference type="PROSITE" id="PS50893"/>
    </source>
</evidence>
<dbReference type="RefSeq" id="WP_087617672.1">
    <property type="nucleotide sequence ID" value="NZ_JAFBEY010000005.1"/>
</dbReference>
<feature type="domain" description="ABC transporter" evidence="5">
    <location>
        <begin position="293"/>
        <end position="482"/>
    </location>
</feature>
<dbReference type="SUPFAM" id="SSF52540">
    <property type="entry name" value="P-loop containing nucleoside triphosphate hydrolases"/>
    <property type="match status" value="2"/>
</dbReference>
<dbReference type="Proteomes" id="UP000196594">
    <property type="component" value="Unassembled WGS sequence"/>
</dbReference>
<evidence type="ECO:0000313" key="7">
    <source>
        <dbReference type="Proteomes" id="UP000196594"/>
    </source>
</evidence>
<keyword evidence="1" id="KW-0677">Repeat</keyword>
<reference evidence="6 7" key="1">
    <citation type="journal article" date="2017" name="Int. J. Syst. Evol. Microbiol.">
        <title>Solibacillus kalamii sp. nov., isolated from a high-efficiency particulate arrestance filter system used in the International Space Station.</title>
        <authorList>
            <person name="Checinska Sielaff A."/>
            <person name="Kumar R.M."/>
            <person name="Pal D."/>
            <person name="Mayilraj S."/>
            <person name="Venkateswaran K."/>
        </authorList>
    </citation>
    <scope>NUCLEOTIDE SEQUENCE [LARGE SCALE GENOMIC DNA]</scope>
    <source>
        <strain evidence="6 7">ISSFR-015</strain>
    </source>
</reference>
<evidence type="ECO:0000313" key="6">
    <source>
        <dbReference type="EMBL" id="OUZ38790.1"/>
    </source>
</evidence>
<evidence type="ECO:0000256" key="3">
    <source>
        <dbReference type="ARBA" id="ARBA00022840"/>
    </source>
</evidence>
<dbReference type="EMBL" id="NHNT01000007">
    <property type="protein sequence ID" value="OUZ38790.1"/>
    <property type="molecule type" value="Genomic_DNA"/>
</dbReference>
<evidence type="ECO:0000256" key="1">
    <source>
        <dbReference type="ARBA" id="ARBA00022737"/>
    </source>
</evidence>
<accession>A0ABX3ZGH2</accession>
<sequence>MENLSFELKNIHVQFLDKDILTIPQLAIYQFDRIGIVGKNGAGKSTLLKILTGQLVPQQGNVSSHVDYYYFEQTSPAFTQDNIDIALLHKLKAVDPHSGGELTRLKLSQAFSHYYEALIFDEPTTHLDQEGIRFLQDQLRDYYGAVVLVCHDRNLLDSVVTTIWEVNDGQVSVYSGNYSDYAAQKEREKHEQAAAHEKYVREKAHLEKAVAEKMKKAEKITEAKKLSKKETKAKANRMFETKSKGTSQKAAYRSAKAMEKRIEQLPVVEKVKEDVPLHFKQSKALELHNRVPIMMQDFTLSIHEKILIDQCQLQVRLQDKIALTGPNGSGKSTLLQAMIEKHPHIDLSPKVKIGHFSQLAYQNLPDETVWSFIKARSEFSDAFIRTVLHQMQFDQSDLQKRITVLSGGERIRLLLSELFLGQYNILLLDEPTNFLDMATKEALVNFIRAYDGTILFVSHDDYFVKQVATRTIEIKDRTLIEV</sequence>
<dbReference type="PANTHER" id="PTHR19211">
    <property type="entry name" value="ATP-BINDING TRANSPORT PROTEIN-RELATED"/>
    <property type="match status" value="1"/>
</dbReference>
<name>A0ABX3ZGH2_9BACL</name>
<evidence type="ECO:0000256" key="4">
    <source>
        <dbReference type="SAM" id="MobiDB-lite"/>
    </source>
</evidence>